<evidence type="ECO:0000256" key="1">
    <source>
        <dbReference type="ARBA" id="ARBA00005171"/>
    </source>
</evidence>
<dbReference type="GO" id="GO:0003883">
    <property type="term" value="F:CTP synthase activity"/>
    <property type="evidence" value="ECO:0007669"/>
    <property type="project" value="UniProtKB-UniRule"/>
</dbReference>
<evidence type="ECO:0000256" key="8">
    <source>
        <dbReference type="ARBA" id="ARBA00047781"/>
    </source>
</evidence>
<dbReference type="FunFam" id="3.40.50.300:FF:000305">
    <property type="entry name" value="CTP synthase"/>
    <property type="match status" value="1"/>
</dbReference>
<dbReference type="EMBL" id="KI517385">
    <property type="protein sequence ID" value="ESQ52097.1"/>
    <property type="molecule type" value="Genomic_DNA"/>
</dbReference>
<dbReference type="Pfam" id="PF00117">
    <property type="entry name" value="GATase"/>
    <property type="match status" value="1"/>
</dbReference>
<protein>
    <recommendedName>
        <fullName evidence="9">CTP synthase</fullName>
        <ecNumber evidence="9">6.3.4.2</ecNumber>
    </recommendedName>
    <alternativeName>
        <fullName evidence="9">UTP--ammonia ligase</fullName>
    </alternativeName>
</protein>
<dbReference type="OrthoDB" id="1739076at2759"/>
<dbReference type="Gene3D" id="3.40.50.300">
    <property type="entry name" value="P-loop containing nucleotide triphosphate hydrolases"/>
    <property type="match status" value="1"/>
</dbReference>
<evidence type="ECO:0000259" key="12">
    <source>
        <dbReference type="Pfam" id="PF06418"/>
    </source>
</evidence>
<evidence type="ECO:0000259" key="11">
    <source>
        <dbReference type="Pfam" id="PF00117"/>
    </source>
</evidence>
<dbReference type="Proteomes" id="UP000030689">
    <property type="component" value="Unassembled WGS sequence"/>
</dbReference>
<dbReference type="CDD" id="cd03113">
    <property type="entry name" value="CTPS_N"/>
    <property type="match status" value="1"/>
</dbReference>
<comment type="function">
    <text evidence="9">Catalyzes the ATP-dependent amination of UTP to CTP with either L-glutamine or ammonia as the source of nitrogen.</text>
</comment>
<dbReference type="InterPro" id="IPR017456">
    <property type="entry name" value="CTP_synthase_N"/>
</dbReference>
<feature type="domain" description="CTP synthase N-terminal" evidence="12">
    <location>
        <begin position="2"/>
        <end position="272"/>
    </location>
</feature>
<dbReference type="Gramene" id="ESQ52097">
    <property type="protein sequence ID" value="ESQ52097"/>
    <property type="gene ID" value="EUTSA_v10016409mg"/>
</dbReference>
<comment type="pathway">
    <text evidence="1 9">Pyrimidine metabolism; CTP biosynthesis via de novo pathway; CTP from UDP: step 2/2.</text>
</comment>
<dbReference type="NCBIfam" id="TIGR00337">
    <property type="entry name" value="PyrG"/>
    <property type="match status" value="1"/>
</dbReference>
<dbReference type="KEGG" id="eus:EUTSA_v10016409mg"/>
<dbReference type="OMA" id="ITYGKIQ"/>
<dbReference type="GO" id="GO:0005524">
    <property type="term" value="F:ATP binding"/>
    <property type="evidence" value="ECO:0007669"/>
    <property type="project" value="UniProtKB-KW"/>
</dbReference>
<dbReference type="FunFam" id="3.40.50.880:FF:000012">
    <property type="entry name" value="CTP synthase"/>
    <property type="match status" value="1"/>
</dbReference>
<dbReference type="InterPro" id="IPR027417">
    <property type="entry name" value="P-loop_NTPase"/>
</dbReference>
<evidence type="ECO:0000256" key="6">
    <source>
        <dbReference type="ARBA" id="ARBA00022962"/>
    </source>
</evidence>
<keyword evidence="3 9" id="KW-0436">Ligase</keyword>
<keyword evidence="5 9" id="KW-0067">ATP-binding</keyword>
<reference evidence="13 14" key="1">
    <citation type="journal article" date="2013" name="Front. Plant Sci.">
        <title>The Reference Genome of the Halophytic Plant Eutrema salsugineum.</title>
        <authorList>
            <person name="Yang R."/>
            <person name="Jarvis D.E."/>
            <person name="Chen H."/>
            <person name="Beilstein M.A."/>
            <person name="Grimwood J."/>
            <person name="Jenkins J."/>
            <person name="Shu S."/>
            <person name="Prochnik S."/>
            <person name="Xin M."/>
            <person name="Ma C."/>
            <person name="Schmutz J."/>
            <person name="Wing R.A."/>
            <person name="Mitchell-Olds T."/>
            <person name="Schumaker K.S."/>
            <person name="Wang X."/>
        </authorList>
    </citation>
    <scope>NUCLEOTIDE SEQUENCE [LARGE SCALE GENOMIC DNA]</scope>
</reference>
<dbReference type="PROSITE" id="PS51257">
    <property type="entry name" value="PROKAR_LIPOPROTEIN"/>
    <property type="match status" value="1"/>
</dbReference>
<dbReference type="InterPro" id="IPR033828">
    <property type="entry name" value="GATase1_CTP_Synthase"/>
</dbReference>
<comment type="catalytic activity">
    <reaction evidence="8 9">
        <text>UTP + L-glutamine + ATP + H2O = CTP + L-glutamate + ADP + phosphate + 2 H(+)</text>
        <dbReference type="Rhea" id="RHEA:26426"/>
        <dbReference type="ChEBI" id="CHEBI:15377"/>
        <dbReference type="ChEBI" id="CHEBI:15378"/>
        <dbReference type="ChEBI" id="CHEBI:29985"/>
        <dbReference type="ChEBI" id="CHEBI:30616"/>
        <dbReference type="ChEBI" id="CHEBI:37563"/>
        <dbReference type="ChEBI" id="CHEBI:43474"/>
        <dbReference type="ChEBI" id="CHEBI:46398"/>
        <dbReference type="ChEBI" id="CHEBI:58359"/>
        <dbReference type="ChEBI" id="CHEBI:456216"/>
        <dbReference type="EC" id="6.3.4.2"/>
    </reaction>
</comment>
<dbReference type="GO" id="GO:0097268">
    <property type="term" value="C:cytoophidium"/>
    <property type="evidence" value="ECO:0007669"/>
    <property type="project" value="EnsemblPlants"/>
</dbReference>
<accession>V4MAG8</accession>
<dbReference type="Gene3D" id="3.40.50.880">
    <property type="match status" value="1"/>
</dbReference>
<gene>
    <name evidence="13" type="ORF">EUTSA_v10016409mg</name>
</gene>
<dbReference type="eggNOG" id="KOG2387">
    <property type="taxonomic scope" value="Eukaryota"/>
</dbReference>
<dbReference type="InterPro" id="IPR004468">
    <property type="entry name" value="CTP_synthase"/>
</dbReference>
<evidence type="ECO:0000256" key="3">
    <source>
        <dbReference type="ARBA" id="ARBA00022598"/>
    </source>
</evidence>
<organism evidence="13 14">
    <name type="scientific">Eutrema salsugineum</name>
    <name type="common">Saltwater cress</name>
    <name type="synonym">Sisymbrium salsugineum</name>
    <dbReference type="NCBI Taxonomy" id="72664"/>
    <lineage>
        <taxon>Eukaryota</taxon>
        <taxon>Viridiplantae</taxon>
        <taxon>Streptophyta</taxon>
        <taxon>Embryophyta</taxon>
        <taxon>Tracheophyta</taxon>
        <taxon>Spermatophyta</taxon>
        <taxon>Magnoliopsida</taxon>
        <taxon>eudicotyledons</taxon>
        <taxon>Gunneridae</taxon>
        <taxon>Pentapetalae</taxon>
        <taxon>rosids</taxon>
        <taxon>malvids</taxon>
        <taxon>Brassicales</taxon>
        <taxon>Brassicaceae</taxon>
        <taxon>Eutremeae</taxon>
        <taxon>Eutrema</taxon>
    </lineage>
</organism>
<dbReference type="CDD" id="cd01746">
    <property type="entry name" value="GATase1_CTP_Synthase"/>
    <property type="match status" value="1"/>
</dbReference>
<dbReference type="SUPFAM" id="SSF52317">
    <property type="entry name" value="Class I glutamine amidotransferase-like"/>
    <property type="match status" value="1"/>
</dbReference>
<proteinExistence type="inferred from homology"/>
<evidence type="ECO:0000256" key="10">
    <source>
        <dbReference type="SAM" id="MobiDB-lite"/>
    </source>
</evidence>
<evidence type="ECO:0000256" key="2">
    <source>
        <dbReference type="ARBA" id="ARBA00007533"/>
    </source>
</evidence>
<dbReference type="AlphaFoldDB" id="V4MAG8"/>
<dbReference type="Pfam" id="PF06418">
    <property type="entry name" value="CTP_synth_N"/>
    <property type="match status" value="1"/>
</dbReference>
<dbReference type="GO" id="GO:0005829">
    <property type="term" value="C:cytosol"/>
    <property type="evidence" value="ECO:0007669"/>
    <property type="project" value="EnsemblPlants"/>
</dbReference>
<keyword evidence="14" id="KW-1185">Reference proteome</keyword>
<dbReference type="EC" id="6.3.4.2" evidence="9"/>
<feature type="region of interest" description="Disordered" evidence="10">
    <location>
        <begin position="570"/>
        <end position="599"/>
    </location>
</feature>
<evidence type="ECO:0000256" key="4">
    <source>
        <dbReference type="ARBA" id="ARBA00022741"/>
    </source>
</evidence>
<evidence type="ECO:0000256" key="7">
    <source>
        <dbReference type="ARBA" id="ARBA00022975"/>
    </source>
</evidence>
<feature type="domain" description="Glutamine amidotransferase" evidence="11">
    <location>
        <begin position="309"/>
        <end position="543"/>
    </location>
</feature>
<feature type="compositionally biased region" description="Basic residues" evidence="10">
    <location>
        <begin position="589"/>
        <end position="599"/>
    </location>
</feature>
<sequence>MKYVLVTGGVVSGLGKGITASSIGILLQSCGLRVTSIKIDPYLNYDAGTISPYEHGEVFVLDDGSEVDLDLGNYERFLGSTLTRDNNITYGKIQQYVMDKERKGDYLGATIQIVPHITDAIKEWVERVAMIPVDGKEGPPDVCIIELGGTIGDYESRPFTEALSQLSHTVGRENFCLIHVTLVPVLGVVGEQKTKPTQHSIRDLRGLGLMPNIIACRSTKVLDENLKAKLSRFCYVPIENIFSLYDVHDIWHIPLLLKEQNAHEAISKVLNLAGIAKEPSLEKWASMVEVSDNLHVPVRIAVVGKYTDLSDAYLSVLKALLHASVAFGKKLIVDLVPSSDLEKTTEKENSLAYEAAWNLLKGADGVLLPGGFGDRGVEGKILAAKYARENNVPFLGICLGMQVAVIEYARSVLCLPDANSTEFKPETNDPCIIFMPEGSKTHMGGTMRLGSRRAYFHVKDSKSARLYGNNEFVDERHRHRYEVNPDMVASLENAGLSFAAKDETGKRMEIVEIPSHPFFIGAQFHPEYKSKPGKISPLFLGLIAASCGELDAVLKPVSIHQDNNQLMAQGKETRVDPKTGSCNGGSNKKSQKHLVRCKT</sequence>
<keyword evidence="6 9" id="KW-0315">Glutamine amidotransferase</keyword>
<evidence type="ECO:0000256" key="9">
    <source>
        <dbReference type="RuleBase" id="RU810713"/>
    </source>
</evidence>
<dbReference type="PANTHER" id="PTHR11550:SF28">
    <property type="entry name" value="CTP SYNTHASE"/>
    <property type="match status" value="1"/>
</dbReference>
<dbReference type="PANTHER" id="PTHR11550">
    <property type="entry name" value="CTP SYNTHASE"/>
    <property type="match status" value="1"/>
</dbReference>
<dbReference type="InterPro" id="IPR029062">
    <property type="entry name" value="Class_I_gatase-like"/>
</dbReference>
<dbReference type="GO" id="GO:0019856">
    <property type="term" value="P:pyrimidine nucleobase biosynthetic process"/>
    <property type="evidence" value="ECO:0007669"/>
    <property type="project" value="TreeGrafter"/>
</dbReference>
<dbReference type="NCBIfam" id="NF003792">
    <property type="entry name" value="PRK05380.1"/>
    <property type="match status" value="1"/>
</dbReference>
<dbReference type="UniPathway" id="UPA00159">
    <property type="reaction ID" value="UER00277"/>
</dbReference>
<evidence type="ECO:0000313" key="13">
    <source>
        <dbReference type="EMBL" id="ESQ52097.1"/>
    </source>
</evidence>
<dbReference type="GO" id="GO:0044210">
    <property type="term" value="P:'de novo' CTP biosynthetic process"/>
    <property type="evidence" value="ECO:0007669"/>
    <property type="project" value="UniProtKB-UniRule"/>
</dbReference>
<name>V4MAG8_EUTSA</name>
<comment type="similarity">
    <text evidence="2 9">Belongs to the CTP synthase family.</text>
</comment>
<dbReference type="STRING" id="72664.V4MAG8"/>
<evidence type="ECO:0000313" key="14">
    <source>
        <dbReference type="Proteomes" id="UP000030689"/>
    </source>
</evidence>
<dbReference type="GO" id="GO:0042802">
    <property type="term" value="F:identical protein binding"/>
    <property type="evidence" value="ECO:0007669"/>
    <property type="project" value="TreeGrafter"/>
</dbReference>
<dbReference type="SUPFAM" id="SSF52540">
    <property type="entry name" value="P-loop containing nucleoside triphosphate hydrolases"/>
    <property type="match status" value="1"/>
</dbReference>
<keyword evidence="4 9" id="KW-0547">Nucleotide-binding</keyword>
<dbReference type="PROSITE" id="PS51273">
    <property type="entry name" value="GATASE_TYPE_1"/>
    <property type="match status" value="1"/>
</dbReference>
<dbReference type="InterPro" id="IPR017926">
    <property type="entry name" value="GATASE"/>
</dbReference>
<evidence type="ECO:0000256" key="5">
    <source>
        <dbReference type="ARBA" id="ARBA00022840"/>
    </source>
</evidence>
<keyword evidence="7 9" id="KW-0665">Pyrimidine biosynthesis</keyword>